<feature type="region of interest" description="Disordered" evidence="1">
    <location>
        <begin position="541"/>
        <end position="816"/>
    </location>
</feature>
<feature type="region of interest" description="Disordered" evidence="1">
    <location>
        <begin position="1"/>
        <end position="20"/>
    </location>
</feature>
<feature type="region of interest" description="Disordered" evidence="1">
    <location>
        <begin position="1270"/>
        <end position="1305"/>
    </location>
</feature>
<feature type="compositionally biased region" description="Polar residues" evidence="1">
    <location>
        <begin position="8"/>
        <end position="19"/>
    </location>
</feature>
<feature type="compositionally biased region" description="Basic and acidic residues" evidence="1">
    <location>
        <begin position="969"/>
        <end position="998"/>
    </location>
</feature>
<protein>
    <submittedName>
        <fullName evidence="2">Uncharacterized protein</fullName>
    </submittedName>
</protein>
<feature type="compositionally biased region" description="Polar residues" evidence="1">
    <location>
        <begin position="578"/>
        <end position="592"/>
    </location>
</feature>
<dbReference type="KEGG" id="glz:GLAREA_04871"/>
<feature type="region of interest" description="Disordered" evidence="1">
    <location>
        <begin position="1370"/>
        <end position="1419"/>
    </location>
</feature>
<name>S3CQX5_GLAL2</name>
<feature type="compositionally biased region" description="Polar residues" evidence="1">
    <location>
        <begin position="1218"/>
        <end position="1238"/>
    </location>
</feature>
<dbReference type="eggNOG" id="ENOG502SGJS">
    <property type="taxonomic scope" value="Eukaryota"/>
</dbReference>
<dbReference type="GeneID" id="19463926"/>
<feature type="compositionally biased region" description="Polar residues" evidence="1">
    <location>
        <begin position="875"/>
        <end position="885"/>
    </location>
</feature>
<evidence type="ECO:0000313" key="3">
    <source>
        <dbReference type="Proteomes" id="UP000016922"/>
    </source>
</evidence>
<reference evidence="2 3" key="1">
    <citation type="journal article" date="2013" name="BMC Genomics">
        <title>Genomics-driven discovery of the pneumocandin biosynthetic gene cluster in the fungus Glarea lozoyensis.</title>
        <authorList>
            <person name="Chen L."/>
            <person name="Yue Q."/>
            <person name="Zhang X."/>
            <person name="Xiang M."/>
            <person name="Wang C."/>
            <person name="Li S."/>
            <person name="Che Y."/>
            <person name="Ortiz-Lopez F.J."/>
            <person name="Bills G.F."/>
            <person name="Liu X."/>
            <person name="An Z."/>
        </authorList>
    </citation>
    <scope>NUCLEOTIDE SEQUENCE [LARGE SCALE GENOMIC DNA]</scope>
    <source>
        <strain evidence="3">ATCC 20868 / MF5171</strain>
    </source>
</reference>
<dbReference type="OrthoDB" id="3557174at2759"/>
<accession>S3CQX5</accession>
<dbReference type="Proteomes" id="UP000016922">
    <property type="component" value="Unassembled WGS sequence"/>
</dbReference>
<evidence type="ECO:0000256" key="1">
    <source>
        <dbReference type="SAM" id="MobiDB-lite"/>
    </source>
</evidence>
<sequence>MPAKNKGKGSQTATSSPPTLDTEFDKLVAYLQKGWTTDGAMPNYTSYRALATLLKKQRTNLDAVDLEVIRRIVLALERDEQNLCDRLPPAVLCILIEAILQAGYCRESERGLFLLADCLCHVPQTQDARKIIQDRKHTIGEKCLNLLMKGFVQGPNKDDIRRWIGILIIQLFRGAPKNIERIELGSNELRQQLGPFLKAENNEILRIICGEIIRVLGGAGVQIESLWPAGTSKDALTNFPTCTSQNNSWSKQFQAYLDVTYETQNSAVGGQRGLLYFASEYRTTPKQVFRNNQGCYPVWLDLEKVTMFSPDDGQSVNHILDISRGTIVRIVLNAPQNSQHGSHVTFDLKKSSEYRCSLNGADVELTSVHIFGDQHLVAQFGEEYLATCYDEVELVDQSEFAGARQEATPLDDDYENGIHENATQQCFITKSPIVLQAVRDEVEQSIDGEAADDKEGVENKDLMGDWFQTFESQPIAIDQGDKLLDDNDMSDKESHVVSEQNETLWNGDVSSASGLTNVISINNIPNDAENNTLNETIQQVLPDDGTKNHPPYHEAEDNTEVEVNRITIESIQEEHSGKNGTKSSNLSASPAGSGQGKSHIHIQTTTSKKQPLASMKGIKSKAKTPITMSQSKEAKNVPSKEQSQSAIEKSRKSRSLPHVHESDMQSDVLSEVDEHDTSTPKLRKQRSTQAEAVAKRKCQQSKTAERKSAQIEKNITPSTTIKSDPNSLDIFDVPPGEDPRLSKLSTRSPVKATKKKPNKSGAAGKRKSVAQAKSQLEKPAPSKNDQNLVRTSQQPARRRNPARKSQKSQDEMDGTVVGSTTEFGVVERQTVLVTKTKVIISNTEQEINVNATAVATRPSEKQSPNQTPVRCDAVQSGSPPKNGNIQEDDYETVLSVANGVESERRINTNAANENSAKSTMAQKLTQRLSSVIDEDCPSANKCVDQKGIATTKVLEPSPKRPSPTPTAQETDRSIEKSSAERSTRSVEAKVSVADDHSKGTRKRKATLSEASPSKETRHKRQSQENVPIRRSPRIQASKKEKPTETANMETSKLPITGVPEQIFPARVKEGPRKKIANIASLNTTPISKPPLRRSPRLAKGEEDAEVAVSKRLIDESTARKVRMIGFDKNGPKNQGTTSAPADASTKRTLFATKRKLDPAEPTLVVRPLKRQNSSPVEPELEKYDGEDMQPHLASSPPKGTSGQDKPIPLLNRSRYRHVSNSQGSRVTPNGSPRPTASASKVDHISKIQAKLDKTEIPDVKAKEVTSQPPLVFRSGSTFGPKIALGTRTKSRPASLQEDEEETRYVAHHKTKSGQYENVKSKELVTEQKTLADPFLETKESRITSDFNKILQTATTRQNQQRVALPNGKVFGVNSKNKRKVDDENEETFVAEKSDSSVPSMSTDNSSDDMDSEASRSPLKEVSAKDTWNIALRPHYRTFADAVHRVADDMIIRLQGEEEILGLITKQYQQNGKQMMNSVFHTRKQQKAEVVRDLMEKKKALLNTYNNSRGLLAKTSQILKENSITEFEKQWKTKQAGIHEHLAICREQV</sequence>
<dbReference type="HOGENOM" id="CLU_257600_0_0_1"/>
<dbReference type="RefSeq" id="XP_008085439.1">
    <property type="nucleotide sequence ID" value="XM_008087248.1"/>
</dbReference>
<feature type="compositionally biased region" description="Basic residues" evidence="1">
    <location>
        <begin position="752"/>
        <end position="768"/>
    </location>
</feature>
<evidence type="ECO:0000313" key="2">
    <source>
        <dbReference type="EMBL" id="EPE28080.1"/>
    </source>
</evidence>
<keyword evidence="3" id="KW-1185">Reference proteome</keyword>
<feature type="compositionally biased region" description="Basic and acidic residues" evidence="1">
    <location>
        <begin position="544"/>
        <end position="556"/>
    </location>
</feature>
<feature type="compositionally biased region" description="Basic and acidic residues" evidence="1">
    <location>
        <begin position="1179"/>
        <end position="1189"/>
    </location>
</feature>
<feature type="compositionally biased region" description="Polar residues" evidence="1">
    <location>
        <begin position="783"/>
        <end position="795"/>
    </location>
</feature>
<feature type="compositionally biased region" description="Basic residues" evidence="1">
    <location>
        <begin position="796"/>
        <end position="806"/>
    </location>
</feature>
<gene>
    <name evidence="2" type="ORF">GLAREA_04871</name>
</gene>
<organism evidence="2 3">
    <name type="scientific">Glarea lozoyensis (strain ATCC 20868 / MF5171)</name>
    <dbReference type="NCBI Taxonomy" id="1116229"/>
    <lineage>
        <taxon>Eukaryota</taxon>
        <taxon>Fungi</taxon>
        <taxon>Dikarya</taxon>
        <taxon>Ascomycota</taxon>
        <taxon>Pezizomycotina</taxon>
        <taxon>Leotiomycetes</taxon>
        <taxon>Helotiales</taxon>
        <taxon>Helotiaceae</taxon>
        <taxon>Glarea</taxon>
    </lineage>
</organism>
<proteinExistence type="predicted"/>
<feature type="region of interest" description="Disordered" evidence="1">
    <location>
        <begin position="854"/>
        <end position="889"/>
    </location>
</feature>
<feature type="region of interest" description="Disordered" evidence="1">
    <location>
        <begin position="947"/>
        <end position="1103"/>
    </location>
</feature>
<dbReference type="EMBL" id="KE145369">
    <property type="protein sequence ID" value="EPE28080.1"/>
    <property type="molecule type" value="Genomic_DNA"/>
</dbReference>
<dbReference type="OMA" id="HYKGYAD"/>
<feature type="region of interest" description="Disordered" evidence="1">
    <location>
        <begin position="1117"/>
        <end position="1243"/>
    </location>
</feature>
<feature type="compositionally biased region" description="Polar residues" evidence="1">
    <location>
        <begin position="711"/>
        <end position="726"/>
    </location>
</feature>